<dbReference type="Proteomes" id="UP000527355">
    <property type="component" value="Unassembled WGS sequence"/>
</dbReference>
<proteinExistence type="predicted"/>
<keyword evidence="2" id="KW-1185">Reference proteome</keyword>
<reference evidence="1 2" key="1">
    <citation type="journal article" date="2020" name="Nature">
        <title>Six reference-quality genomes reveal evolution of bat adaptations.</title>
        <authorList>
            <person name="Jebb D."/>
            <person name="Huang Z."/>
            <person name="Pippel M."/>
            <person name="Hughes G.M."/>
            <person name="Lavrichenko K."/>
            <person name="Devanna P."/>
            <person name="Winkler S."/>
            <person name="Jermiin L.S."/>
            <person name="Skirmuntt E.C."/>
            <person name="Katzourakis A."/>
            <person name="Burkitt-Gray L."/>
            <person name="Ray D.A."/>
            <person name="Sullivan K.A.M."/>
            <person name="Roscito J.G."/>
            <person name="Kirilenko B.M."/>
            <person name="Davalos L.M."/>
            <person name="Corthals A.P."/>
            <person name="Power M.L."/>
            <person name="Jones G."/>
            <person name="Ransome R.D."/>
            <person name="Dechmann D.K.N."/>
            <person name="Locatelli A.G."/>
            <person name="Puechmaille S.J."/>
            <person name="Fedrigo O."/>
            <person name="Jarvis E.D."/>
            <person name="Hiller M."/>
            <person name="Vernes S.C."/>
            <person name="Myers E.W."/>
            <person name="Teeling E.C."/>
        </authorList>
    </citation>
    <scope>NUCLEOTIDE SEQUENCE [LARGE SCALE GENOMIC DNA]</scope>
    <source>
        <strain evidence="1">MMyoMyo1</strain>
        <tissue evidence="1">Flight muscle</tissue>
    </source>
</reference>
<name>A0A7J7VI36_MYOMY</name>
<comment type="caution">
    <text evidence="1">The sequence shown here is derived from an EMBL/GenBank/DDBJ whole genome shotgun (WGS) entry which is preliminary data.</text>
</comment>
<protein>
    <submittedName>
        <fullName evidence="1">Uncharacterized protein</fullName>
    </submittedName>
</protein>
<sequence length="164" mass="17733">MKLMQFFTRAQVRCAFGGNVLWYSEQHAFSFLAATQLLPPCQVSSFTSTIQSCCHHSLAKGALFSPTVSILEAQRCQAACPRHTACEKHSRISPSVTPSPVLPHCSPPAPVPPKAPPAKAKNEIFLFLRHIWNGGQTSSYVSTGQEVLPLSPAAVSYISHSEGT</sequence>
<evidence type="ECO:0000313" key="1">
    <source>
        <dbReference type="EMBL" id="KAF6324877.1"/>
    </source>
</evidence>
<dbReference type="EMBL" id="JABWUV010000010">
    <property type="protein sequence ID" value="KAF6324877.1"/>
    <property type="molecule type" value="Genomic_DNA"/>
</dbReference>
<gene>
    <name evidence="1" type="ORF">mMyoMyo1_008331</name>
</gene>
<accession>A0A7J7VI36</accession>
<organism evidence="1 2">
    <name type="scientific">Myotis myotis</name>
    <name type="common">Greater mouse-eared bat</name>
    <name type="synonym">Vespertilio myotis</name>
    <dbReference type="NCBI Taxonomy" id="51298"/>
    <lineage>
        <taxon>Eukaryota</taxon>
        <taxon>Metazoa</taxon>
        <taxon>Chordata</taxon>
        <taxon>Craniata</taxon>
        <taxon>Vertebrata</taxon>
        <taxon>Euteleostomi</taxon>
        <taxon>Mammalia</taxon>
        <taxon>Eutheria</taxon>
        <taxon>Laurasiatheria</taxon>
        <taxon>Chiroptera</taxon>
        <taxon>Yangochiroptera</taxon>
        <taxon>Vespertilionidae</taxon>
        <taxon>Myotis</taxon>
    </lineage>
</organism>
<dbReference type="AlphaFoldDB" id="A0A7J7VI36"/>
<evidence type="ECO:0000313" key="2">
    <source>
        <dbReference type="Proteomes" id="UP000527355"/>
    </source>
</evidence>